<sequence>MKFDPKGSTVSMATMTAFTECLVSPDLLAVPGIGPVTKTNLMEKDTIDNTFQLIGVFLRLKGGDMNMVQHTEAFAYYLESCGVSNSNHRNSIVLAIAEKVNTLFNGSGLFNPDEYSQVLEQMKAQEESDEVIAEEEEQ</sequence>
<evidence type="ECO:0000313" key="1">
    <source>
        <dbReference type="EMBL" id="GBG24440.1"/>
    </source>
</evidence>
<reference evidence="1 2" key="1">
    <citation type="submission" date="2017-12" db="EMBL/GenBank/DDBJ databases">
        <title>Sequencing, de novo assembly and annotation of complete genome of a new Thraustochytrid species, strain FCC1311.</title>
        <authorList>
            <person name="Sedici K."/>
            <person name="Godart F."/>
            <person name="Aiese Cigliano R."/>
            <person name="Sanseverino W."/>
            <person name="Barakat M."/>
            <person name="Ortet P."/>
            <person name="Marechal E."/>
            <person name="Cagnac O."/>
            <person name="Amato A."/>
        </authorList>
    </citation>
    <scope>NUCLEOTIDE SEQUENCE [LARGE SCALE GENOMIC DNA]</scope>
</reference>
<dbReference type="OrthoDB" id="567086at2759"/>
<dbReference type="InParanoid" id="A0A2R5G0B9"/>
<keyword evidence="2" id="KW-1185">Reference proteome</keyword>
<protein>
    <submittedName>
        <fullName evidence="1">Uncharacterized protein</fullName>
    </submittedName>
</protein>
<dbReference type="AlphaFoldDB" id="A0A2R5G0B9"/>
<proteinExistence type="predicted"/>
<comment type="caution">
    <text evidence="1">The sequence shown here is derived from an EMBL/GenBank/DDBJ whole genome shotgun (WGS) entry which is preliminary data.</text>
</comment>
<gene>
    <name evidence="1" type="ORF">FCC1311_006582</name>
</gene>
<name>A0A2R5G0B9_9STRA</name>
<dbReference type="Proteomes" id="UP000241890">
    <property type="component" value="Unassembled WGS sequence"/>
</dbReference>
<dbReference type="EMBL" id="BEYU01000005">
    <property type="protein sequence ID" value="GBG24440.1"/>
    <property type="molecule type" value="Genomic_DNA"/>
</dbReference>
<evidence type="ECO:0000313" key="2">
    <source>
        <dbReference type="Proteomes" id="UP000241890"/>
    </source>
</evidence>
<organism evidence="1 2">
    <name type="scientific">Hondaea fermentalgiana</name>
    <dbReference type="NCBI Taxonomy" id="2315210"/>
    <lineage>
        <taxon>Eukaryota</taxon>
        <taxon>Sar</taxon>
        <taxon>Stramenopiles</taxon>
        <taxon>Bigyra</taxon>
        <taxon>Labyrinthulomycetes</taxon>
        <taxon>Thraustochytrida</taxon>
        <taxon>Thraustochytriidae</taxon>
        <taxon>Hondaea</taxon>
    </lineage>
</organism>
<accession>A0A2R5G0B9</accession>